<feature type="transmembrane region" description="Helical" evidence="1">
    <location>
        <begin position="47"/>
        <end position="68"/>
    </location>
</feature>
<gene>
    <name evidence="3" type="ORF">H8689_03755</name>
</gene>
<evidence type="ECO:0000259" key="2">
    <source>
        <dbReference type="Pfam" id="PF13786"/>
    </source>
</evidence>
<accession>A0A926EZ31</accession>
<keyword evidence="4" id="KW-1185">Reference proteome</keyword>
<dbReference type="Proteomes" id="UP000601522">
    <property type="component" value="Unassembled WGS sequence"/>
</dbReference>
<organism evidence="3 4">
    <name type="scientific">Wansuia hejianensis</name>
    <dbReference type="NCBI Taxonomy" id="2763667"/>
    <lineage>
        <taxon>Bacteria</taxon>
        <taxon>Bacillati</taxon>
        <taxon>Bacillota</taxon>
        <taxon>Clostridia</taxon>
        <taxon>Lachnospirales</taxon>
        <taxon>Lachnospiraceae</taxon>
        <taxon>Wansuia</taxon>
    </lineage>
</organism>
<proteinExistence type="predicted"/>
<reference evidence="3 4" key="1">
    <citation type="submission" date="2020-08" db="EMBL/GenBank/DDBJ databases">
        <title>Genome public.</title>
        <authorList>
            <person name="Liu C."/>
            <person name="Sun Q."/>
        </authorList>
    </citation>
    <scope>NUCLEOTIDE SEQUENCE [LARGE SCALE GENOMIC DNA]</scope>
    <source>
        <strain evidence="3 4">NSJ-26</strain>
    </source>
</reference>
<sequence>MDKLDKLLSEEKKRLEDLKTPENMESRLRESLERVPKKKKKSLKIRVASLLLAVLILGYNMDTLAYYGKKLIGYENIMTGTLEELNNLGKGQIIDKSHTFKNGVKITVDGIMLDDNNMIIFYTLYSPKTNVGDIDSNINITLEGMGKRQFIFDGSGQINEDETEMKWIISTDEIPKFFERTIKFNISINEDNKVIETAQIPFKIDRSQALDKSIRINIGKKVQLSKDRSIKIKNLVASPTTTVIKGEIQNILELGLDYINENRIRPENIEMLLIANGKEVEIQKSGISTNIDGIKFEQRFDALPSNIKDLQLKLVSFTGDFDVGLSVDLSIGQTRDVEILGEDIKIVDVYEKDGDTFITIITKKDTILSRTSLNIDGKASELQETISVDDKDLSKIEGIETKHARTLRFKGIGKNLSLDIDSIRYTKSYDALIYSDGIDN</sequence>
<keyword evidence="1" id="KW-1133">Transmembrane helix</keyword>
<evidence type="ECO:0000256" key="1">
    <source>
        <dbReference type="SAM" id="Phobius"/>
    </source>
</evidence>
<comment type="caution">
    <text evidence="3">The sequence shown here is derived from an EMBL/GenBank/DDBJ whole genome shotgun (WGS) entry which is preliminary data.</text>
</comment>
<dbReference type="InterPro" id="IPR025436">
    <property type="entry name" value="DUF4179"/>
</dbReference>
<feature type="domain" description="DUF4179" evidence="2">
    <location>
        <begin position="37"/>
        <end position="124"/>
    </location>
</feature>
<dbReference type="RefSeq" id="WP_249323076.1">
    <property type="nucleotide sequence ID" value="NZ_JACRTK010000001.1"/>
</dbReference>
<dbReference type="AlphaFoldDB" id="A0A926EZ31"/>
<keyword evidence="1" id="KW-0812">Transmembrane</keyword>
<protein>
    <submittedName>
        <fullName evidence="3">DUF4179 domain-containing protein</fullName>
    </submittedName>
</protein>
<dbReference type="Pfam" id="PF13786">
    <property type="entry name" value="DUF4179"/>
    <property type="match status" value="1"/>
</dbReference>
<evidence type="ECO:0000313" key="3">
    <source>
        <dbReference type="EMBL" id="MBC8590256.1"/>
    </source>
</evidence>
<dbReference type="EMBL" id="JACRTK010000001">
    <property type="protein sequence ID" value="MBC8590256.1"/>
    <property type="molecule type" value="Genomic_DNA"/>
</dbReference>
<name>A0A926EZ31_9FIRM</name>
<evidence type="ECO:0000313" key="4">
    <source>
        <dbReference type="Proteomes" id="UP000601522"/>
    </source>
</evidence>
<keyword evidence="1" id="KW-0472">Membrane</keyword>